<accession>A0A4Q5LIT2</accession>
<dbReference type="PANTHER" id="PTHR30563:SF0">
    <property type="entry name" value="DNA RECOMBINATION PROTEIN RMUC"/>
    <property type="match status" value="1"/>
</dbReference>
<evidence type="ECO:0000313" key="6">
    <source>
        <dbReference type="EMBL" id="RYU89321.1"/>
    </source>
</evidence>
<dbReference type="PANTHER" id="PTHR30563">
    <property type="entry name" value="DNA RECOMBINATION PROTEIN RMUC"/>
    <property type="match status" value="1"/>
</dbReference>
<evidence type="ECO:0000256" key="3">
    <source>
        <dbReference type="ARBA" id="ARBA00023054"/>
    </source>
</evidence>
<protein>
    <submittedName>
        <fullName evidence="6">DNA recombination protein RmuC</fullName>
    </submittedName>
</protein>
<gene>
    <name evidence="6" type="ORF">EWM62_13380</name>
</gene>
<comment type="caution">
    <text evidence="6">The sequence shown here is derived from an EMBL/GenBank/DDBJ whole genome shotgun (WGS) entry which is preliminary data.</text>
</comment>
<keyword evidence="4" id="KW-0233">DNA recombination</keyword>
<dbReference type="Proteomes" id="UP000293331">
    <property type="component" value="Unassembled WGS sequence"/>
</dbReference>
<dbReference type="GO" id="GO:0006310">
    <property type="term" value="P:DNA recombination"/>
    <property type="evidence" value="ECO:0007669"/>
    <property type="project" value="UniProtKB-KW"/>
</dbReference>
<dbReference type="AlphaFoldDB" id="A0A4Q5LIT2"/>
<dbReference type="OrthoDB" id="370725at2"/>
<dbReference type="InterPro" id="IPR003798">
    <property type="entry name" value="DNA_recombination_RmuC"/>
</dbReference>
<keyword evidence="3 5" id="KW-0175">Coiled coil</keyword>
<dbReference type="EMBL" id="SEWG01000005">
    <property type="protein sequence ID" value="RYU89321.1"/>
    <property type="molecule type" value="Genomic_DNA"/>
</dbReference>
<dbReference type="Pfam" id="PF02646">
    <property type="entry name" value="RmuC"/>
    <property type="match status" value="1"/>
</dbReference>
<comment type="function">
    <text evidence="1">Involved in DNA recombination.</text>
</comment>
<organism evidence="6 7">
    <name type="scientific">Mucilaginibacter terrigena</name>
    <dbReference type="NCBI Taxonomy" id="2492395"/>
    <lineage>
        <taxon>Bacteria</taxon>
        <taxon>Pseudomonadati</taxon>
        <taxon>Bacteroidota</taxon>
        <taxon>Sphingobacteriia</taxon>
        <taxon>Sphingobacteriales</taxon>
        <taxon>Sphingobacteriaceae</taxon>
        <taxon>Mucilaginibacter</taxon>
    </lineage>
</organism>
<dbReference type="RefSeq" id="WP_129877180.1">
    <property type="nucleotide sequence ID" value="NZ_SEWG01000005.1"/>
</dbReference>
<comment type="similarity">
    <text evidence="2">Belongs to the RmuC family.</text>
</comment>
<sequence length="468" mass="53050">MDAIILCAALVVLLIAVFLFIKRPAANGISADEVSQLRSDNDSLKIAVAKAEEKAAGIFTEKENLTKHFKDEQSRLLDELLYERTQLAQANQSLESSRTYFKAQQEKLAEQKEEIEQTRKHFQREFENIAEKLLKEKSREFTDVNRLSIDTILNPLKENIKAFEDKVDKVYNMEAAERNTLKGVITQLMDLNKLISTEASNLTKALKGDNKKQGNWGEVILEKVLERSGLVRDREYRVQASLNHTDGSRLQPDVIIDLPDDKHLIIDSKVSLIAYERLVNCETEEERKLYSKAHVESLRNHVHGLSSKNYHDLYQVNSPDFVLLFVPIESSFSFAVQLDADLFSDAWDKRVVIVSPSTLLATLRTIASIWKQERQNRNVLEIARLSGSMYDKFVGFMADMENIGKNINQTQSVYNSAFNKLVDGNGNLTKTAEKIKGLGAKANKQLDGKYLDESPLNLLKGEPNLTSL</sequence>
<name>A0A4Q5LIT2_9SPHI</name>
<feature type="coiled-coil region" evidence="5">
    <location>
        <begin position="101"/>
        <end position="132"/>
    </location>
</feature>
<evidence type="ECO:0000313" key="7">
    <source>
        <dbReference type="Proteomes" id="UP000293331"/>
    </source>
</evidence>
<keyword evidence="7" id="KW-1185">Reference proteome</keyword>
<evidence type="ECO:0000256" key="4">
    <source>
        <dbReference type="ARBA" id="ARBA00023172"/>
    </source>
</evidence>
<evidence type="ECO:0000256" key="1">
    <source>
        <dbReference type="ARBA" id="ARBA00003416"/>
    </source>
</evidence>
<proteinExistence type="inferred from homology"/>
<evidence type="ECO:0000256" key="5">
    <source>
        <dbReference type="SAM" id="Coils"/>
    </source>
</evidence>
<evidence type="ECO:0000256" key="2">
    <source>
        <dbReference type="ARBA" id="ARBA00009840"/>
    </source>
</evidence>
<reference evidence="6 7" key="1">
    <citation type="submission" date="2019-02" db="EMBL/GenBank/DDBJ databases">
        <title>Bacterial novel species Mucilaginibacter sp. 17JY9-4 isolated from soil.</title>
        <authorList>
            <person name="Jung H.-Y."/>
        </authorList>
    </citation>
    <scope>NUCLEOTIDE SEQUENCE [LARGE SCALE GENOMIC DNA]</scope>
    <source>
        <strain evidence="6 7">17JY9-4</strain>
    </source>
</reference>